<dbReference type="Gene3D" id="3.20.20.370">
    <property type="entry name" value="Glycoside hydrolase/deacetylase"/>
    <property type="match status" value="1"/>
</dbReference>
<reference evidence="4" key="1">
    <citation type="journal article" date="2022" name="Front. Microbiol.">
        <title>New perspectives on an old grouping: The genomic and phenotypic variability of Oxalobacter formigenes and the implications for calcium oxalate stone prevention.</title>
        <authorList>
            <person name="Chmiel J.A."/>
            <person name="Carr C."/>
            <person name="Stuivenberg G.A."/>
            <person name="Venema R."/>
            <person name="Chanyi R.M."/>
            <person name="Al K.F."/>
            <person name="Giguere D."/>
            <person name="Say H."/>
            <person name="Akouris P.P."/>
            <person name="Dominguez Romero S.A."/>
            <person name="Kwong A."/>
            <person name="Tai V."/>
            <person name="Koval S.F."/>
            <person name="Razvi H."/>
            <person name="Bjazevic J."/>
            <person name="Burton J.P."/>
        </authorList>
    </citation>
    <scope>NUCLEOTIDE SEQUENCE</scope>
    <source>
        <strain evidence="4">WoOx3</strain>
    </source>
</reference>
<dbReference type="InterPro" id="IPR051398">
    <property type="entry name" value="Polysacch_Deacetylase"/>
</dbReference>
<proteinExistence type="predicted"/>
<dbReference type="PROSITE" id="PS51677">
    <property type="entry name" value="NODB"/>
    <property type="match status" value="1"/>
</dbReference>
<gene>
    <name evidence="4" type="ORF">NB640_02730</name>
</gene>
<keyword evidence="2" id="KW-0732">Signal</keyword>
<dbReference type="SUPFAM" id="SSF88713">
    <property type="entry name" value="Glycoside hydrolase/deacetylase"/>
    <property type="match status" value="1"/>
</dbReference>
<evidence type="ECO:0000256" key="1">
    <source>
        <dbReference type="ARBA" id="ARBA00004613"/>
    </source>
</evidence>
<dbReference type="AlphaFoldDB" id="A0A9E9M0G8"/>
<dbReference type="RefSeq" id="WP_269309617.1">
    <property type="nucleotide sequence ID" value="NZ_CP098242.1"/>
</dbReference>
<sequence>MMITRPPLAPPISILMYHQVGRFNNPRKHRAVYCDVGRFERQMAWLHWRGYNVISLAQAYAGLYEGQPIPEKAVVLTFDDGCDNFREYAWPILKKYQYPVTMFLVAGMLGGTTQWMDDVPEEASLMDIATIRELRKEGVSFGAHSVNHVRLSECPPQVAREEIFGSKAKLEDVLGEAVPDFCYPYGYYNQQVADMVEEAGYKTGLTCLRAAANYARSPFELPRKAISYGDTLPGYLWKIHMKNVPKKSLSKGPKG</sequence>
<evidence type="ECO:0000313" key="5">
    <source>
        <dbReference type="Proteomes" id="UP001156215"/>
    </source>
</evidence>
<evidence type="ECO:0000259" key="3">
    <source>
        <dbReference type="PROSITE" id="PS51677"/>
    </source>
</evidence>
<keyword evidence="5" id="KW-1185">Reference proteome</keyword>
<dbReference type="Pfam" id="PF01522">
    <property type="entry name" value="Polysacc_deac_1"/>
    <property type="match status" value="1"/>
</dbReference>
<accession>A0A9E9M0G8</accession>
<name>A0A9E9M0G8_9BURK</name>
<protein>
    <submittedName>
        <fullName evidence="4">Polysaccharide deacetylase family protein</fullName>
    </submittedName>
</protein>
<evidence type="ECO:0000256" key="2">
    <source>
        <dbReference type="ARBA" id="ARBA00022729"/>
    </source>
</evidence>
<dbReference type="GO" id="GO:0016810">
    <property type="term" value="F:hydrolase activity, acting on carbon-nitrogen (but not peptide) bonds"/>
    <property type="evidence" value="ECO:0007669"/>
    <property type="project" value="InterPro"/>
</dbReference>
<dbReference type="PANTHER" id="PTHR34216">
    <property type="match status" value="1"/>
</dbReference>
<organism evidence="4 5">
    <name type="scientific">Oxalobacter vibrioformis</name>
    <dbReference type="NCBI Taxonomy" id="933080"/>
    <lineage>
        <taxon>Bacteria</taxon>
        <taxon>Pseudomonadati</taxon>
        <taxon>Pseudomonadota</taxon>
        <taxon>Betaproteobacteria</taxon>
        <taxon>Burkholderiales</taxon>
        <taxon>Oxalobacteraceae</taxon>
        <taxon>Oxalobacter</taxon>
    </lineage>
</organism>
<dbReference type="GO" id="GO:0005576">
    <property type="term" value="C:extracellular region"/>
    <property type="evidence" value="ECO:0007669"/>
    <property type="project" value="UniProtKB-SubCell"/>
</dbReference>
<evidence type="ECO:0000313" key="4">
    <source>
        <dbReference type="EMBL" id="WAW10593.1"/>
    </source>
</evidence>
<dbReference type="PANTHER" id="PTHR34216:SF3">
    <property type="entry name" value="POLY-BETA-1,6-N-ACETYL-D-GLUCOSAMINE N-DEACETYLASE"/>
    <property type="match status" value="1"/>
</dbReference>
<feature type="domain" description="NodB homology" evidence="3">
    <location>
        <begin position="72"/>
        <end position="255"/>
    </location>
</feature>
<dbReference type="CDD" id="cd10918">
    <property type="entry name" value="CE4_NodB_like_5s_6s"/>
    <property type="match status" value="1"/>
</dbReference>
<dbReference type="InterPro" id="IPR002509">
    <property type="entry name" value="NODB_dom"/>
</dbReference>
<dbReference type="InterPro" id="IPR011330">
    <property type="entry name" value="Glyco_hydro/deAcase_b/a-brl"/>
</dbReference>
<dbReference type="Proteomes" id="UP001156215">
    <property type="component" value="Chromosome"/>
</dbReference>
<comment type="subcellular location">
    <subcellularLocation>
        <location evidence="1">Secreted</location>
    </subcellularLocation>
</comment>
<dbReference type="EMBL" id="CP098242">
    <property type="protein sequence ID" value="WAW10593.1"/>
    <property type="molecule type" value="Genomic_DNA"/>
</dbReference>
<dbReference type="GO" id="GO:0005975">
    <property type="term" value="P:carbohydrate metabolic process"/>
    <property type="evidence" value="ECO:0007669"/>
    <property type="project" value="InterPro"/>
</dbReference>
<dbReference type="KEGG" id="ovb:NB640_02730"/>